<sequence length="172" mass="18667">MKREFALAPTGKLPWLFLAGLLGILPMLLIAVSVPAAAPGSPQVTYAALALTGFTALGIFALARRRSVAIEGDRLVIRAALYTQRIPLAELCPEQARIVDLREHHQWRPALRSNGLGLPGLKLGHFRSRGLGKLFCVLTDASRVLVLPERGGRALLLSLERPQALLDALRAR</sequence>
<keyword evidence="1" id="KW-1133">Transmembrane helix</keyword>
<dbReference type="InterPro" id="IPR027783">
    <property type="entry name" value="Bacterial_PH-related"/>
</dbReference>
<feature type="transmembrane region" description="Helical" evidence="1">
    <location>
        <begin position="44"/>
        <end position="63"/>
    </location>
</feature>
<dbReference type="Proteomes" id="UP000519004">
    <property type="component" value="Unassembled WGS sequence"/>
</dbReference>
<dbReference type="AlphaFoldDB" id="A0A7W7V6P2"/>
<keyword evidence="1" id="KW-0812">Transmembrane</keyword>
<dbReference type="Pfam" id="PF10882">
    <property type="entry name" value="bPH_5"/>
    <property type="match status" value="1"/>
</dbReference>
<protein>
    <recommendedName>
        <fullName evidence="2">Bacterial Pleckstrin homology domain-containing protein</fullName>
    </recommendedName>
</protein>
<keyword evidence="4" id="KW-1185">Reference proteome</keyword>
<feature type="domain" description="Bacterial Pleckstrin homology" evidence="2">
    <location>
        <begin position="68"/>
        <end position="172"/>
    </location>
</feature>
<keyword evidence="1" id="KW-0472">Membrane</keyword>
<proteinExistence type="predicted"/>
<evidence type="ECO:0000313" key="4">
    <source>
        <dbReference type="Proteomes" id="UP000519004"/>
    </source>
</evidence>
<gene>
    <name evidence="3" type="ORF">HNQ58_000120</name>
</gene>
<comment type="caution">
    <text evidence="3">The sequence shown here is derived from an EMBL/GenBank/DDBJ whole genome shotgun (WGS) entry which is preliminary data.</text>
</comment>
<feature type="transmembrane region" description="Helical" evidence="1">
    <location>
        <begin position="12"/>
        <end position="38"/>
    </location>
</feature>
<evidence type="ECO:0000313" key="3">
    <source>
        <dbReference type="EMBL" id="MBB5014249.1"/>
    </source>
</evidence>
<dbReference type="RefSeq" id="WP_183946842.1">
    <property type="nucleotide sequence ID" value="NZ_JACHHX010000001.1"/>
</dbReference>
<evidence type="ECO:0000256" key="1">
    <source>
        <dbReference type="SAM" id="Phobius"/>
    </source>
</evidence>
<dbReference type="EMBL" id="JACHHX010000001">
    <property type="protein sequence ID" value="MBB5014249.1"/>
    <property type="molecule type" value="Genomic_DNA"/>
</dbReference>
<evidence type="ECO:0000259" key="2">
    <source>
        <dbReference type="Pfam" id="PF10882"/>
    </source>
</evidence>
<name>A0A7W7V6P2_9GAMM</name>
<organism evidence="3 4">
    <name type="scientific">Rehaibacterium terrae</name>
    <dbReference type="NCBI Taxonomy" id="1341696"/>
    <lineage>
        <taxon>Bacteria</taxon>
        <taxon>Pseudomonadati</taxon>
        <taxon>Pseudomonadota</taxon>
        <taxon>Gammaproteobacteria</taxon>
        <taxon>Lysobacterales</taxon>
        <taxon>Lysobacteraceae</taxon>
        <taxon>Rehaibacterium</taxon>
    </lineage>
</organism>
<reference evidence="3 4" key="1">
    <citation type="submission" date="2020-08" db="EMBL/GenBank/DDBJ databases">
        <title>Genomic Encyclopedia of Type Strains, Phase IV (KMG-IV): sequencing the most valuable type-strain genomes for metagenomic binning, comparative biology and taxonomic classification.</title>
        <authorList>
            <person name="Goeker M."/>
        </authorList>
    </citation>
    <scope>NUCLEOTIDE SEQUENCE [LARGE SCALE GENOMIC DNA]</scope>
    <source>
        <strain evidence="3 4">DSM 25897</strain>
    </source>
</reference>
<accession>A0A7W7V6P2</accession>